<protein>
    <submittedName>
        <fullName evidence="4">Tigger transposable element-derived protein 6</fullName>
    </submittedName>
</protein>
<sequence>MNHSSDHVEYTSPAIPQSFMSRHPSNAFPDHPIRSPALNHGPSEHAMAFGSPQIESSIGPTRVLTRRRTRATVQGQVQGQIQGQGQSDMSNHAAGEAIDRPQHSLAFTARHLSRPHTPSVIGQPEPLSRIRDGTHSMAPASQFSLPVTSASPTFSPYPYIHAHSRSTSGSNTSNPRSASPALSVASALTSVSSSNSAPNSRNYSNMHQPLPPKKHTKTRLTGPDRRAICIYARDHPDIKQEDIAAHFGVERSTVSKILKFKARWLNVPESEISHAAKFRPSKFPYLEAQLAKWLEECNAKNTILTDALIRAKAREIGDGMHLTEDKFKASSGWVENFKNRHGIKKGVWHGYGKTGDNARSPEAEYIPEHDHASGSRDEGEAEAESEEDSQEMAPPLTLRPVWHPDGSVREPDVGLPQPEVQISQTIHMVPVMPAEADPSDQQDIPYIAPNPPETVREHGTVTIEEAETAVDILLNYINQGRLNRVPDNVLRSVYELKSILFVDVTLPA</sequence>
<accession>A0A1C7LY61</accession>
<feature type="region of interest" description="Disordered" evidence="2">
    <location>
        <begin position="368"/>
        <end position="406"/>
    </location>
</feature>
<reference evidence="4 5" key="1">
    <citation type="submission" date="2016-03" db="EMBL/GenBank/DDBJ databases">
        <title>Whole genome sequencing of Grifola frondosa 9006-11.</title>
        <authorList>
            <person name="Min B."/>
            <person name="Park H."/>
            <person name="Kim J.-G."/>
            <person name="Cho H."/>
            <person name="Oh Y.-L."/>
            <person name="Kong W.-S."/>
            <person name="Choi I.-G."/>
        </authorList>
    </citation>
    <scope>NUCLEOTIDE SEQUENCE [LARGE SCALE GENOMIC DNA]</scope>
    <source>
        <strain evidence="4 5">9006-11</strain>
    </source>
</reference>
<evidence type="ECO:0000313" key="4">
    <source>
        <dbReference type="EMBL" id="OBZ68949.1"/>
    </source>
</evidence>
<keyword evidence="5" id="KW-1185">Reference proteome</keyword>
<name>A0A1C7LY61_GRIFR</name>
<dbReference type="InterPro" id="IPR006600">
    <property type="entry name" value="HTH_CenpB_DNA-bd_dom"/>
</dbReference>
<feature type="domain" description="HTH CENPB-type" evidence="3">
    <location>
        <begin position="274"/>
        <end position="347"/>
    </location>
</feature>
<dbReference type="InterPro" id="IPR009057">
    <property type="entry name" value="Homeodomain-like_sf"/>
</dbReference>
<dbReference type="Proteomes" id="UP000092993">
    <property type="component" value="Unassembled WGS sequence"/>
</dbReference>
<evidence type="ECO:0000256" key="2">
    <source>
        <dbReference type="SAM" id="MobiDB-lite"/>
    </source>
</evidence>
<dbReference type="InterPro" id="IPR050863">
    <property type="entry name" value="CenT-Element_Derived"/>
</dbReference>
<dbReference type="GO" id="GO:0005634">
    <property type="term" value="C:nucleus"/>
    <property type="evidence" value="ECO:0007669"/>
    <property type="project" value="TreeGrafter"/>
</dbReference>
<proteinExistence type="predicted"/>
<feature type="compositionally biased region" description="Polar residues" evidence="2">
    <location>
        <begin position="14"/>
        <end position="24"/>
    </location>
</feature>
<dbReference type="Pfam" id="PF03221">
    <property type="entry name" value="HTH_Tnp_Tc5"/>
    <property type="match status" value="1"/>
</dbReference>
<organism evidence="4 5">
    <name type="scientific">Grifola frondosa</name>
    <name type="common">Maitake</name>
    <name type="synonym">Polyporus frondosus</name>
    <dbReference type="NCBI Taxonomy" id="5627"/>
    <lineage>
        <taxon>Eukaryota</taxon>
        <taxon>Fungi</taxon>
        <taxon>Dikarya</taxon>
        <taxon>Basidiomycota</taxon>
        <taxon>Agaricomycotina</taxon>
        <taxon>Agaricomycetes</taxon>
        <taxon>Polyporales</taxon>
        <taxon>Grifolaceae</taxon>
        <taxon>Grifola</taxon>
    </lineage>
</organism>
<feature type="region of interest" description="Disordered" evidence="2">
    <location>
        <begin position="164"/>
        <end position="221"/>
    </location>
</feature>
<comment type="caution">
    <text evidence="4">The sequence shown here is derived from an EMBL/GenBank/DDBJ whole genome shotgun (WGS) entry which is preliminary data.</text>
</comment>
<feature type="compositionally biased region" description="Low complexity" evidence="2">
    <location>
        <begin position="177"/>
        <end position="200"/>
    </location>
</feature>
<dbReference type="OrthoDB" id="9909311at2759"/>
<feature type="compositionally biased region" description="Basic and acidic residues" evidence="2">
    <location>
        <begin position="368"/>
        <end position="378"/>
    </location>
</feature>
<dbReference type="AlphaFoldDB" id="A0A1C7LY61"/>
<dbReference type="STRING" id="5627.A0A1C7LY61"/>
<dbReference type="SUPFAM" id="SSF46689">
    <property type="entry name" value="Homeodomain-like"/>
    <property type="match status" value="1"/>
</dbReference>
<feature type="compositionally biased region" description="Acidic residues" evidence="2">
    <location>
        <begin position="379"/>
        <end position="390"/>
    </location>
</feature>
<evidence type="ECO:0000259" key="3">
    <source>
        <dbReference type="PROSITE" id="PS51253"/>
    </source>
</evidence>
<evidence type="ECO:0000313" key="5">
    <source>
        <dbReference type="Proteomes" id="UP000092993"/>
    </source>
</evidence>
<dbReference type="GO" id="GO:0003677">
    <property type="term" value="F:DNA binding"/>
    <property type="evidence" value="ECO:0007669"/>
    <property type="project" value="UniProtKB-KW"/>
</dbReference>
<keyword evidence="1" id="KW-0238">DNA-binding</keyword>
<dbReference type="SMART" id="SM00674">
    <property type="entry name" value="CENPB"/>
    <property type="match status" value="1"/>
</dbReference>
<dbReference type="PANTHER" id="PTHR19303:SF70">
    <property type="entry name" value="HTH CENPB-TYPE DOMAIN-CONTAINING PROTEIN"/>
    <property type="match status" value="1"/>
</dbReference>
<dbReference type="Gene3D" id="1.10.10.60">
    <property type="entry name" value="Homeodomain-like"/>
    <property type="match status" value="2"/>
</dbReference>
<dbReference type="EMBL" id="LUGG01000019">
    <property type="protein sequence ID" value="OBZ68949.1"/>
    <property type="molecule type" value="Genomic_DNA"/>
</dbReference>
<dbReference type="OMA" id="RIRDGTH"/>
<feature type="region of interest" description="Disordered" evidence="2">
    <location>
        <begin position="1"/>
        <end position="60"/>
    </location>
</feature>
<evidence type="ECO:0000256" key="1">
    <source>
        <dbReference type="ARBA" id="ARBA00023125"/>
    </source>
</evidence>
<gene>
    <name evidence="4" type="primary">TIGD6</name>
    <name evidence="4" type="ORF">A0H81_11108</name>
</gene>
<dbReference type="PANTHER" id="PTHR19303">
    <property type="entry name" value="TRANSPOSON"/>
    <property type="match status" value="1"/>
</dbReference>
<feature type="region of interest" description="Disordered" evidence="2">
    <location>
        <begin position="113"/>
        <end position="133"/>
    </location>
</feature>
<dbReference type="PROSITE" id="PS51253">
    <property type="entry name" value="HTH_CENPB"/>
    <property type="match status" value="1"/>
</dbReference>
<feature type="compositionally biased region" description="Polar residues" evidence="2">
    <location>
        <begin position="165"/>
        <end position="176"/>
    </location>
</feature>